<dbReference type="InterPro" id="IPR042242">
    <property type="entry name" value="RecO_C"/>
</dbReference>
<sequence length="257" mass="28928">MQNPVNPVHFENPPVVQGFQGFVLHRRDYTNTSLLLEVFGSGQGRFPAIAKGARRPRNPASALLQPFQPLWLAVVGRGEVRTLTRIEGAGRPISLQGRALLAGFYLNELLIRLLGRQDPHDRLFDSYQAALAQLAKADDLDTLLRQFELRLLAELGYGLTLDREADSGEPVRADRSYYFEIERGVQTAAPGTREPILSGSTLLALARGISLEPTQRHEARRLCRQALAPHLGERPLQSRELYRRWYGDLHRIEHEPA</sequence>
<evidence type="ECO:0000313" key="11">
    <source>
        <dbReference type="Proteomes" id="UP000295717"/>
    </source>
</evidence>
<dbReference type="NCBIfam" id="TIGR00613">
    <property type="entry name" value="reco"/>
    <property type="match status" value="1"/>
</dbReference>
<dbReference type="HAMAP" id="MF_00201">
    <property type="entry name" value="RecO"/>
    <property type="match status" value="1"/>
</dbReference>
<evidence type="ECO:0000256" key="2">
    <source>
        <dbReference type="ARBA" id="ARBA00007452"/>
    </source>
</evidence>
<dbReference type="GO" id="GO:0006302">
    <property type="term" value="P:double-strand break repair"/>
    <property type="evidence" value="ECO:0007669"/>
    <property type="project" value="TreeGrafter"/>
</dbReference>
<feature type="domain" description="DNA replication/recombination mediator RecO N-terminal" evidence="9">
    <location>
        <begin position="20"/>
        <end position="87"/>
    </location>
</feature>
<dbReference type="GO" id="GO:0006310">
    <property type="term" value="P:DNA recombination"/>
    <property type="evidence" value="ECO:0007669"/>
    <property type="project" value="UniProtKB-UniRule"/>
</dbReference>
<gene>
    <name evidence="8" type="primary">recO</name>
    <name evidence="10" type="ORF">EDC35_104302</name>
</gene>
<name>A0A4R3MYH8_9GAMM</name>
<dbReference type="Proteomes" id="UP000295717">
    <property type="component" value="Unassembled WGS sequence"/>
</dbReference>
<organism evidence="10 11">
    <name type="scientific">Thiobaca trueperi</name>
    <dbReference type="NCBI Taxonomy" id="127458"/>
    <lineage>
        <taxon>Bacteria</taxon>
        <taxon>Pseudomonadati</taxon>
        <taxon>Pseudomonadota</taxon>
        <taxon>Gammaproteobacteria</taxon>
        <taxon>Chromatiales</taxon>
        <taxon>Chromatiaceae</taxon>
        <taxon>Thiobaca</taxon>
    </lineage>
</organism>
<evidence type="ECO:0000256" key="4">
    <source>
        <dbReference type="ARBA" id="ARBA00022763"/>
    </source>
</evidence>
<dbReference type="OrthoDB" id="9804792at2"/>
<evidence type="ECO:0000256" key="5">
    <source>
        <dbReference type="ARBA" id="ARBA00023172"/>
    </source>
</evidence>
<dbReference type="PANTHER" id="PTHR33991">
    <property type="entry name" value="DNA REPAIR PROTEIN RECO"/>
    <property type="match status" value="1"/>
</dbReference>
<dbReference type="GO" id="GO:0043590">
    <property type="term" value="C:bacterial nucleoid"/>
    <property type="evidence" value="ECO:0007669"/>
    <property type="project" value="TreeGrafter"/>
</dbReference>
<dbReference type="Pfam" id="PF11967">
    <property type="entry name" value="RecO_N"/>
    <property type="match status" value="1"/>
</dbReference>
<dbReference type="Pfam" id="PF02565">
    <property type="entry name" value="RecO_C"/>
    <property type="match status" value="1"/>
</dbReference>
<keyword evidence="6 8" id="KW-0234">DNA repair</keyword>
<evidence type="ECO:0000256" key="3">
    <source>
        <dbReference type="ARBA" id="ARBA00021310"/>
    </source>
</evidence>
<evidence type="ECO:0000259" key="9">
    <source>
        <dbReference type="Pfam" id="PF11967"/>
    </source>
</evidence>
<proteinExistence type="inferred from homology"/>
<dbReference type="InterPro" id="IPR022572">
    <property type="entry name" value="DNA_rep/recomb_RecO_N"/>
</dbReference>
<evidence type="ECO:0000256" key="8">
    <source>
        <dbReference type="HAMAP-Rule" id="MF_00201"/>
    </source>
</evidence>
<dbReference type="AlphaFoldDB" id="A0A4R3MYH8"/>
<dbReference type="Gene3D" id="2.40.50.140">
    <property type="entry name" value="Nucleic acid-binding proteins"/>
    <property type="match status" value="1"/>
</dbReference>
<accession>A0A4R3MYH8</accession>
<dbReference type="InterPro" id="IPR003717">
    <property type="entry name" value="RecO"/>
</dbReference>
<dbReference type="InterPro" id="IPR012340">
    <property type="entry name" value="NA-bd_OB-fold"/>
</dbReference>
<dbReference type="InterPro" id="IPR037278">
    <property type="entry name" value="ARFGAP/RecO"/>
</dbReference>
<dbReference type="PANTHER" id="PTHR33991:SF1">
    <property type="entry name" value="DNA REPAIR PROTEIN RECO"/>
    <property type="match status" value="1"/>
</dbReference>
<comment type="function">
    <text evidence="1 8">Involved in DNA repair and RecF pathway recombination.</text>
</comment>
<evidence type="ECO:0000256" key="1">
    <source>
        <dbReference type="ARBA" id="ARBA00003065"/>
    </source>
</evidence>
<evidence type="ECO:0000256" key="7">
    <source>
        <dbReference type="ARBA" id="ARBA00033409"/>
    </source>
</evidence>
<comment type="caution">
    <text evidence="10">The sequence shown here is derived from an EMBL/GenBank/DDBJ whole genome shotgun (WGS) entry which is preliminary data.</text>
</comment>
<protein>
    <recommendedName>
        <fullName evidence="3 8">DNA repair protein RecO</fullName>
    </recommendedName>
    <alternativeName>
        <fullName evidence="7 8">Recombination protein O</fullName>
    </alternativeName>
</protein>
<dbReference type="EMBL" id="SMAO01000004">
    <property type="protein sequence ID" value="TCT21444.1"/>
    <property type="molecule type" value="Genomic_DNA"/>
</dbReference>
<evidence type="ECO:0000313" key="10">
    <source>
        <dbReference type="EMBL" id="TCT21444.1"/>
    </source>
</evidence>
<dbReference type="SUPFAM" id="SSF57863">
    <property type="entry name" value="ArfGap/RecO-like zinc finger"/>
    <property type="match status" value="1"/>
</dbReference>
<reference evidence="10 11" key="1">
    <citation type="submission" date="2019-03" db="EMBL/GenBank/DDBJ databases">
        <title>Genomic Encyclopedia of Type Strains, Phase IV (KMG-IV): sequencing the most valuable type-strain genomes for metagenomic binning, comparative biology and taxonomic classification.</title>
        <authorList>
            <person name="Goeker M."/>
        </authorList>
    </citation>
    <scope>NUCLEOTIDE SEQUENCE [LARGE SCALE GENOMIC DNA]</scope>
    <source>
        <strain evidence="10 11">DSM 13587</strain>
    </source>
</reference>
<comment type="similarity">
    <text evidence="2 8">Belongs to the RecO family.</text>
</comment>
<dbReference type="Gene3D" id="1.20.1440.120">
    <property type="entry name" value="Recombination protein O, C-terminal domain"/>
    <property type="match status" value="1"/>
</dbReference>
<dbReference type="RefSeq" id="WP_132977032.1">
    <property type="nucleotide sequence ID" value="NZ_SMAO01000004.1"/>
</dbReference>
<keyword evidence="11" id="KW-1185">Reference proteome</keyword>
<dbReference type="SUPFAM" id="SSF50249">
    <property type="entry name" value="Nucleic acid-binding proteins"/>
    <property type="match status" value="1"/>
</dbReference>
<evidence type="ECO:0000256" key="6">
    <source>
        <dbReference type="ARBA" id="ARBA00023204"/>
    </source>
</evidence>
<keyword evidence="5 8" id="KW-0233">DNA recombination</keyword>
<keyword evidence="4 8" id="KW-0227">DNA damage</keyword>